<evidence type="ECO:0000256" key="4">
    <source>
        <dbReference type="ARBA" id="ARBA00022964"/>
    </source>
</evidence>
<dbReference type="EMBL" id="WNWQ01000365">
    <property type="protein sequence ID" value="KAE9969517.1"/>
    <property type="molecule type" value="Genomic_DNA"/>
</dbReference>
<dbReference type="Gene3D" id="3.60.130.10">
    <property type="entry name" value="Clavaminate synthase-like"/>
    <property type="match status" value="1"/>
</dbReference>
<evidence type="ECO:0000259" key="9">
    <source>
        <dbReference type="Pfam" id="PF02668"/>
    </source>
</evidence>
<gene>
    <name evidence="10" type="ORF">BLS_005323</name>
</gene>
<dbReference type="InterPro" id="IPR003819">
    <property type="entry name" value="TauD/TfdA-like"/>
</dbReference>
<keyword evidence="8" id="KW-1133">Transmembrane helix</keyword>
<evidence type="ECO:0000256" key="6">
    <source>
        <dbReference type="ARBA" id="ARBA00023004"/>
    </source>
</evidence>
<comment type="similarity">
    <text evidence="2">Belongs to the TfdA dioxygenase family.</text>
</comment>
<keyword evidence="4" id="KW-0223">Dioxygenase</keyword>
<dbReference type="GO" id="GO:0046872">
    <property type="term" value="F:metal ion binding"/>
    <property type="evidence" value="ECO:0007669"/>
    <property type="project" value="UniProtKB-KW"/>
</dbReference>
<evidence type="ECO:0000256" key="3">
    <source>
        <dbReference type="ARBA" id="ARBA00022723"/>
    </source>
</evidence>
<proteinExistence type="inferred from homology"/>
<dbReference type="GO" id="GO:0016706">
    <property type="term" value="F:2-oxoglutarate-dependent dioxygenase activity"/>
    <property type="evidence" value="ECO:0007669"/>
    <property type="project" value="TreeGrafter"/>
</dbReference>
<evidence type="ECO:0000256" key="7">
    <source>
        <dbReference type="SAM" id="MobiDB-lite"/>
    </source>
</evidence>
<feature type="domain" description="TauD/TfdA-like" evidence="9">
    <location>
        <begin position="43"/>
        <end position="315"/>
    </location>
</feature>
<dbReference type="PANTHER" id="PTHR30468">
    <property type="entry name" value="ALPHA-KETOGLUTARATE-DEPENDENT SULFONATE DIOXYGENASE"/>
    <property type="match status" value="1"/>
</dbReference>
<keyword evidence="8" id="KW-0812">Transmembrane</keyword>
<dbReference type="Proteomes" id="UP000433883">
    <property type="component" value="Unassembled WGS sequence"/>
</dbReference>
<sequence>MTPSATVSVDSYAPPSNNGDATKSRNTEPLKKSGVLEAAFGFEDITPTIGREITAQIVEDILNAPNTDDLLRDLAITISERGVVFFRKQDSLTNELQKKFILRLGELTGRPTSSTVHIHPIINNTSPHSKSDGDAEISTITSHYRKERAAKTARPTLRKNLRTSEANWHSDVQYEVVPADYTSLRIIQLPKNGGDTLWASGYDVYDRFSKPYQKMFDSLTVTYSGEGFIKAAEETKAVIYDQPRGSPENVGKHLIAVHPLVRTNPVTGWKSLFAIGNFPKYINELDPEESADLLQKFYQTILDNHDLQVRFKWKNQNDIGKSSAQVFFRYWLTLVFEAIWDNRSVFHSATFDYDGLGDRAGNRVVGIGEKPYFDPNSLSKAEALAASADTPTPTTMAPRHNETESHPFLDNSKYSDDPTENEIQLPHHYHQALSRRQKIISHTLVFLLTSILWLLILLFISHSPTTLWHTITAPSSSKPGDSRHNITSNARLQTCGDTAEAARQAGCKYDILLNAFVPQPCYDEEFVLEYTDDYSWGAYSDANLTIPLSVQQMSESEYYYTTVRDHKNHCGILWKKQFWALFEESRAIDTIVASAGHTDHCAQYLMDVEESKVEEATRVERGFAGCWVRD</sequence>
<keyword evidence="5" id="KW-0560">Oxidoreductase</keyword>
<feature type="transmembrane region" description="Helical" evidence="8">
    <location>
        <begin position="439"/>
        <end position="460"/>
    </location>
</feature>
<evidence type="ECO:0000256" key="5">
    <source>
        <dbReference type="ARBA" id="ARBA00023002"/>
    </source>
</evidence>
<feature type="compositionally biased region" description="Polar residues" evidence="7">
    <location>
        <begin position="1"/>
        <end position="21"/>
    </location>
</feature>
<evidence type="ECO:0000256" key="8">
    <source>
        <dbReference type="SAM" id="Phobius"/>
    </source>
</evidence>
<reference evidence="10 11" key="1">
    <citation type="submission" date="2019-11" db="EMBL/GenBank/DDBJ databases">
        <title>Venturia inaequalis Genome Resource.</title>
        <authorList>
            <person name="Lichtner F.J."/>
        </authorList>
    </citation>
    <scope>NUCLEOTIDE SEQUENCE [LARGE SCALE GENOMIC DNA]</scope>
    <source>
        <strain evidence="10">Bline_iso_100314</strain>
    </source>
</reference>
<dbReference type="InterPro" id="IPR042098">
    <property type="entry name" value="TauD-like_sf"/>
</dbReference>
<evidence type="ECO:0000313" key="11">
    <source>
        <dbReference type="Proteomes" id="UP000433883"/>
    </source>
</evidence>
<keyword evidence="3" id="KW-0479">Metal-binding</keyword>
<keyword evidence="6" id="KW-0408">Iron</keyword>
<evidence type="ECO:0000256" key="1">
    <source>
        <dbReference type="ARBA" id="ARBA00001954"/>
    </source>
</evidence>
<protein>
    <recommendedName>
        <fullName evidence="9">TauD/TfdA-like domain-containing protein</fullName>
    </recommendedName>
</protein>
<dbReference type="AlphaFoldDB" id="A0A8H3UHB9"/>
<dbReference type="Pfam" id="PF02668">
    <property type="entry name" value="TauD"/>
    <property type="match status" value="1"/>
</dbReference>
<evidence type="ECO:0000313" key="10">
    <source>
        <dbReference type="EMBL" id="KAE9969517.1"/>
    </source>
</evidence>
<comment type="caution">
    <text evidence="10">The sequence shown here is derived from an EMBL/GenBank/DDBJ whole genome shotgun (WGS) entry which is preliminary data.</text>
</comment>
<feature type="region of interest" description="Disordered" evidence="7">
    <location>
        <begin position="1"/>
        <end position="30"/>
    </location>
</feature>
<feature type="region of interest" description="Disordered" evidence="7">
    <location>
        <begin position="384"/>
        <end position="421"/>
    </location>
</feature>
<dbReference type="PANTHER" id="PTHR30468:SF10">
    <property type="entry name" value="TAUD_TFDA-LIKE DOMAIN-CONTAINING PROTEIN"/>
    <property type="match status" value="1"/>
</dbReference>
<evidence type="ECO:0000256" key="2">
    <source>
        <dbReference type="ARBA" id="ARBA00005896"/>
    </source>
</evidence>
<name>A0A8H3UHB9_VENIN</name>
<dbReference type="InterPro" id="IPR051323">
    <property type="entry name" value="AtsK-like"/>
</dbReference>
<organism evidence="10 11">
    <name type="scientific">Venturia inaequalis</name>
    <name type="common">Apple scab fungus</name>
    <dbReference type="NCBI Taxonomy" id="5025"/>
    <lineage>
        <taxon>Eukaryota</taxon>
        <taxon>Fungi</taxon>
        <taxon>Dikarya</taxon>
        <taxon>Ascomycota</taxon>
        <taxon>Pezizomycotina</taxon>
        <taxon>Dothideomycetes</taxon>
        <taxon>Pleosporomycetidae</taxon>
        <taxon>Venturiales</taxon>
        <taxon>Venturiaceae</taxon>
        <taxon>Venturia</taxon>
    </lineage>
</organism>
<comment type="cofactor">
    <cofactor evidence="1">
        <name>Fe(2+)</name>
        <dbReference type="ChEBI" id="CHEBI:29033"/>
    </cofactor>
</comment>
<dbReference type="GO" id="GO:0005737">
    <property type="term" value="C:cytoplasm"/>
    <property type="evidence" value="ECO:0007669"/>
    <property type="project" value="TreeGrafter"/>
</dbReference>
<accession>A0A8H3UHB9</accession>
<keyword evidence="8" id="KW-0472">Membrane</keyword>
<dbReference type="SUPFAM" id="SSF51197">
    <property type="entry name" value="Clavaminate synthase-like"/>
    <property type="match status" value="1"/>
</dbReference>